<dbReference type="SUPFAM" id="SSF52540">
    <property type="entry name" value="P-loop containing nucleoside triphosphate hydrolases"/>
    <property type="match status" value="1"/>
</dbReference>
<proteinExistence type="predicted"/>
<evidence type="ECO:0000256" key="2">
    <source>
        <dbReference type="ARBA" id="ARBA00022840"/>
    </source>
</evidence>
<evidence type="ECO:0000259" key="3">
    <source>
        <dbReference type="PROSITE" id="PS50893"/>
    </source>
</evidence>
<dbReference type="PROSITE" id="PS00211">
    <property type="entry name" value="ABC_TRANSPORTER_1"/>
    <property type="match status" value="1"/>
</dbReference>
<dbReference type="InterPro" id="IPR027417">
    <property type="entry name" value="P-loop_NTPase"/>
</dbReference>
<protein>
    <submittedName>
        <fullName evidence="4">ABC transporter ATP-binding protein</fullName>
    </submittedName>
</protein>
<dbReference type="SMART" id="SM00382">
    <property type="entry name" value="AAA"/>
    <property type="match status" value="1"/>
</dbReference>
<dbReference type="EMBL" id="CP065047">
    <property type="protein sequence ID" value="QPI40146.1"/>
    <property type="molecule type" value="Genomic_DNA"/>
</dbReference>
<reference evidence="4" key="1">
    <citation type="submission" date="2020-11" db="EMBL/GenBank/DDBJ databases">
        <title>Intraspecies plasmid and genomic variation of Mycobacterium kubicae revealed by the complete genome sequences of two clinical isolates.</title>
        <authorList>
            <person name="Hendrix J.R."/>
            <person name="Epperson L.E."/>
            <person name="Honda J.R."/>
            <person name="Strong M."/>
        </authorList>
    </citation>
    <scope>NUCLEOTIDE SEQUENCE</scope>
    <source>
        <strain evidence="4">JCM 13573</strain>
    </source>
</reference>
<dbReference type="AlphaFoldDB" id="A0AAX1JFC1"/>
<dbReference type="InterPro" id="IPR017871">
    <property type="entry name" value="ABC_transporter-like_CS"/>
</dbReference>
<dbReference type="Proteomes" id="UP000663583">
    <property type="component" value="Chromosome"/>
</dbReference>
<keyword evidence="2 4" id="KW-0067">ATP-binding</keyword>
<dbReference type="Pfam" id="PF00005">
    <property type="entry name" value="ABC_tran"/>
    <property type="match status" value="1"/>
</dbReference>
<feature type="domain" description="ABC transporter" evidence="3">
    <location>
        <begin position="18"/>
        <end position="244"/>
    </location>
</feature>
<keyword evidence="1" id="KW-0547">Nucleotide-binding</keyword>
<dbReference type="PROSITE" id="PS50893">
    <property type="entry name" value="ABC_TRANSPORTER_2"/>
    <property type="match status" value="1"/>
</dbReference>
<accession>A0AAX1JFC1</accession>
<dbReference type="Gene3D" id="3.40.50.300">
    <property type="entry name" value="P-loop containing nucleotide triphosphate hydrolases"/>
    <property type="match status" value="1"/>
</dbReference>
<dbReference type="InterPro" id="IPR003439">
    <property type="entry name" value="ABC_transporter-like_ATP-bd"/>
</dbReference>
<evidence type="ECO:0000256" key="1">
    <source>
        <dbReference type="ARBA" id="ARBA00022741"/>
    </source>
</evidence>
<dbReference type="PANTHER" id="PTHR43038:SF3">
    <property type="entry name" value="ABC TRANSPORTER G FAMILY MEMBER 20 ISOFORM X1"/>
    <property type="match status" value="1"/>
</dbReference>
<name>A0AAX1JFC1_9MYCO</name>
<dbReference type="KEGG" id="mku:I2456_12335"/>
<sequence>MMTSSHDELPRRSPEPAVSIKHLRVVRGKHTALHDFSVDIGAGSITGLLGPSGCGKSTLMRCIVGTQLVTGPSKGSVTVLGHPAGSAPLRRRVGYLPQDAAIYHDLRVVDNVRYFAALYGFDAHAADHAIDRVGLADHRDAYCGNLSGGQRTRVSLACALVCQPALLVLDEPTVGLDPVLRADLWEQFAELAQGGTTLLVSSHVMDEADHCRDLLLMRDGHLIAHTTPAQLREETGCSSLEDAFLSIIKRSTVRQAG</sequence>
<dbReference type="RefSeq" id="WP_085073109.1">
    <property type="nucleotide sequence ID" value="NZ_BLKU01000003.1"/>
</dbReference>
<dbReference type="GO" id="GO:0005524">
    <property type="term" value="F:ATP binding"/>
    <property type="evidence" value="ECO:0007669"/>
    <property type="project" value="UniProtKB-KW"/>
</dbReference>
<gene>
    <name evidence="4" type="ORF">I2456_12335</name>
</gene>
<dbReference type="CDD" id="cd03230">
    <property type="entry name" value="ABC_DR_subfamily_A"/>
    <property type="match status" value="1"/>
</dbReference>
<dbReference type="InterPro" id="IPR003593">
    <property type="entry name" value="AAA+_ATPase"/>
</dbReference>
<evidence type="ECO:0000313" key="5">
    <source>
        <dbReference type="Proteomes" id="UP000663583"/>
    </source>
</evidence>
<dbReference type="PANTHER" id="PTHR43038">
    <property type="entry name" value="ATP-BINDING CASSETTE, SUB-FAMILY H, MEMBER 1"/>
    <property type="match status" value="1"/>
</dbReference>
<evidence type="ECO:0000313" key="4">
    <source>
        <dbReference type="EMBL" id="QPI40146.1"/>
    </source>
</evidence>
<dbReference type="GO" id="GO:0016887">
    <property type="term" value="F:ATP hydrolysis activity"/>
    <property type="evidence" value="ECO:0007669"/>
    <property type="project" value="InterPro"/>
</dbReference>
<organism evidence="4 5">
    <name type="scientific">Mycobacterium kubicae</name>
    <dbReference type="NCBI Taxonomy" id="120959"/>
    <lineage>
        <taxon>Bacteria</taxon>
        <taxon>Bacillati</taxon>
        <taxon>Actinomycetota</taxon>
        <taxon>Actinomycetes</taxon>
        <taxon>Mycobacteriales</taxon>
        <taxon>Mycobacteriaceae</taxon>
        <taxon>Mycobacterium</taxon>
        <taxon>Mycobacterium simiae complex</taxon>
    </lineage>
</organism>